<sequence>MVLPHLIPFFQSANSCLVAGVSRGSKVALDKSLQDTWTSSSKLFHSHFDTFNQISSLLSEIKKISTQLHFQHARGNDQFAKAVGLQLDGDLAVSSTNPFLIRSLSVNLEPPPGGERRVSMAAGCRRSCSSQQASFPLWTLYLAFLPQLFPSGHSSVAKLRSYLTRLPTSRFSSFPERLCLGTGQGS</sequence>
<proteinExistence type="predicted"/>
<keyword evidence="2" id="KW-1185">Reference proteome</keyword>
<name>A0A1D2M800_ORCCI</name>
<organism evidence="1 2">
    <name type="scientific">Orchesella cincta</name>
    <name type="common">Springtail</name>
    <name type="synonym">Podura cincta</name>
    <dbReference type="NCBI Taxonomy" id="48709"/>
    <lineage>
        <taxon>Eukaryota</taxon>
        <taxon>Metazoa</taxon>
        <taxon>Ecdysozoa</taxon>
        <taxon>Arthropoda</taxon>
        <taxon>Hexapoda</taxon>
        <taxon>Collembola</taxon>
        <taxon>Entomobryomorpha</taxon>
        <taxon>Entomobryoidea</taxon>
        <taxon>Orchesellidae</taxon>
        <taxon>Orchesellinae</taxon>
        <taxon>Orchesella</taxon>
    </lineage>
</organism>
<gene>
    <name evidence="1" type="ORF">Ocin01_17582</name>
</gene>
<dbReference type="AlphaFoldDB" id="A0A1D2M800"/>
<dbReference type="EMBL" id="LJIJ01002912">
    <property type="protein sequence ID" value="ODM89100.1"/>
    <property type="molecule type" value="Genomic_DNA"/>
</dbReference>
<accession>A0A1D2M800</accession>
<evidence type="ECO:0000313" key="1">
    <source>
        <dbReference type="EMBL" id="ODM89100.1"/>
    </source>
</evidence>
<comment type="caution">
    <text evidence="1">The sequence shown here is derived from an EMBL/GenBank/DDBJ whole genome shotgun (WGS) entry which is preliminary data.</text>
</comment>
<evidence type="ECO:0000313" key="2">
    <source>
        <dbReference type="Proteomes" id="UP000094527"/>
    </source>
</evidence>
<reference evidence="1 2" key="1">
    <citation type="journal article" date="2016" name="Genome Biol. Evol.">
        <title>Gene Family Evolution Reflects Adaptation to Soil Environmental Stressors in the Genome of the Collembolan Orchesella cincta.</title>
        <authorList>
            <person name="Faddeeva-Vakhrusheva A."/>
            <person name="Derks M.F."/>
            <person name="Anvar S.Y."/>
            <person name="Agamennone V."/>
            <person name="Suring W."/>
            <person name="Smit S."/>
            <person name="van Straalen N.M."/>
            <person name="Roelofs D."/>
        </authorList>
    </citation>
    <scope>NUCLEOTIDE SEQUENCE [LARGE SCALE GENOMIC DNA]</scope>
    <source>
        <tissue evidence="1">Mixed pool</tissue>
    </source>
</reference>
<protein>
    <submittedName>
        <fullName evidence="1">Uncharacterized protein</fullName>
    </submittedName>
</protein>
<dbReference type="Proteomes" id="UP000094527">
    <property type="component" value="Unassembled WGS sequence"/>
</dbReference>